<sequence length="68" mass="7106">MALADAVLSRTRSALAGAFRADNALSSEDILVTLPNGKYAFLYFIVAAPGAAAECWAPAAYRLCEGIV</sequence>
<gene>
    <name evidence="1" type="ORF">EVAR_85535_1</name>
</gene>
<protein>
    <submittedName>
        <fullName evidence="1">Uncharacterized protein</fullName>
    </submittedName>
</protein>
<proteinExistence type="predicted"/>
<organism evidence="1 2">
    <name type="scientific">Eumeta variegata</name>
    <name type="common">Bagworm moth</name>
    <name type="synonym">Eumeta japonica</name>
    <dbReference type="NCBI Taxonomy" id="151549"/>
    <lineage>
        <taxon>Eukaryota</taxon>
        <taxon>Metazoa</taxon>
        <taxon>Ecdysozoa</taxon>
        <taxon>Arthropoda</taxon>
        <taxon>Hexapoda</taxon>
        <taxon>Insecta</taxon>
        <taxon>Pterygota</taxon>
        <taxon>Neoptera</taxon>
        <taxon>Endopterygota</taxon>
        <taxon>Lepidoptera</taxon>
        <taxon>Glossata</taxon>
        <taxon>Ditrysia</taxon>
        <taxon>Tineoidea</taxon>
        <taxon>Psychidae</taxon>
        <taxon>Oiketicinae</taxon>
        <taxon>Eumeta</taxon>
    </lineage>
</organism>
<accession>A0A4C1VBX9</accession>
<evidence type="ECO:0000313" key="1">
    <source>
        <dbReference type="EMBL" id="GBP36286.1"/>
    </source>
</evidence>
<comment type="caution">
    <text evidence="1">The sequence shown here is derived from an EMBL/GenBank/DDBJ whole genome shotgun (WGS) entry which is preliminary data.</text>
</comment>
<name>A0A4C1VBX9_EUMVA</name>
<reference evidence="1 2" key="1">
    <citation type="journal article" date="2019" name="Commun. Biol.">
        <title>The bagworm genome reveals a unique fibroin gene that provides high tensile strength.</title>
        <authorList>
            <person name="Kono N."/>
            <person name="Nakamura H."/>
            <person name="Ohtoshi R."/>
            <person name="Tomita M."/>
            <person name="Numata K."/>
            <person name="Arakawa K."/>
        </authorList>
    </citation>
    <scope>NUCLEOTIDE SEQUENCE [LARGE SCALE GENOMIC DNA]</scope>
</reference>
<dbReference type="AlphaFoldDB" id="A0A4C1VBX9"/>
<keyword evidence="2" id="KW-1185">Reference proteome</keyword>
<dbReference type="EMBL" id="BGZK01000316">
    <property type="protein sequence ID" value="GBP36286.1"/>
    <property type="molecule type" value="Genomic_DNA"/>
</dbReference>
<dbReference type="Proteomes" id="UP000299102">
    <property type="component" value="Unassembled WGS sequence"/>
</dbReference>
<evidence type="ECO:0000313" key="2">
    <source>
        <dbReference type="Proteomes" id="UP000299102"/>
    </source>
</evidence>